<dbReference type="SUPFAM" id="SSF57184">
    <property type="entry name" value="Growth factor receptor domain"/>
    <property type="match status" value="1"/>
</dbReference>
<evidence type="ECO:0000259" key="20">
    <source>
        <dbReference type="PROSITE" id="PS50026"/>
    </source>
</evidence>
<dbReference type="Pfam" id="PF07645">
    <property type="entry name" value="EGF_CA"/>
    <property type="match status" value="1"/>
</dbReference>
<evidence type="ECO:0000256" key="8">
    <source>
        <dbReference type="ARBA" id="ARBA00022741"/>
    </source>
</evidence>
<dbReference type="Proteomes" id="UP000243459">
    <property type="component" value="Chromosome 1"/>
</dbReference>
<dbReference type="Gene3D" id="1.10.510.10">
    <property type="entry name" value="Transferase(Phosphotransferase) domain 1"/>
    <property type="match status" value="1"/>
</dbReference>
<keyword evidence="2" id="KW-0723">Serine/threonine-protein kinase</keyword>
<dbReference type="InterPro" id="IPR001881">
    <property type="entry name" value="EGF-like_Ca-bd_dom"/>
</dbReference>
<dbReference type="CDD" id="cd00054">
    <property type="entry name" value="EGF_CA"/>
    <property type="match status" value="1"/>
</dbReference>
<dbReference type="GO" id="GO:0005509">
    <property type="term" value="F:calcium ion binding"/>
    <property type="evidence" value="ECO:0007669"/>
    <property type="project" value="InterPro"/>
</dbReference>
<keyword evidence="22" id="KW-1185">Reference proteome</keyword>
<evidence type="ECO:0000256" key="3">
    <source>
        <dbReference type="ARBA" id="ARBA00022536"/>
    </source>
</evidence>
<dbReference type="InterPro" id="IPR045274">
    <property type="entry name" value="WAK-like"/>
</dbReference>
<evidence type="ECO:0000313" key="21">
    <source>
        <dbReference type="EMBL" id="ONK79613.1"/>
    </source>
</evidence>
<dbReference type="InterPro" id="IPR049883">
    <property type="entry name" value="NOTCH1_EGF-like"/>
</dbReference>
<keyword evidence="3 15" id="KW-0245">EGF-like domain</keyword>
<dbReference type="PROSITE" id="PS00108">
    <property type="entry name" value="PROTEIN_KINASE_ST"/>
    <property type="match status" value="1"/>
</dbReference>
<reference evidence="22" key="1">
    <citation type="journal article" date="2017" name="Nat. Commun.">
        <title>The asparagus genome sheds light on the origin and evolution of a young Y chromosome.</title>
        <authorList>
            <person name="Harkess A."/>
            <person name="Zhou J."/>
            <person name="Xu C."/>
            <person name="Bowers J.E."/>
            <person name="Van der Hulst R."/>
            <person name="Ayyampalayam S."/>
            <person name="Mercati F."/>
            <person name="Riccardi P."/>
            <person name="McKain M.R."/>
            <person name="Kakrana A."/>
            <person name="Tang H."/>
            <person name="Ray J."/>
            <person name="Groenendijk J."/>
            <person name="Arikit S."/>
            <person name="Mathioni S.M."/>
            <person name="Nakano M."/>
            <person name="Shan H."/>
            <person name="Telgmann-Rauber A."/>
            <person name="Kanno A."/>
            <person name="Yue Z."/>
            <person name="Chen H."/>
            <person name="Li W."/>
            <person name="Chen Y."/>
            <person name="Xu X."/>
            <person name="Zhang Y."/>
            <person name="Luo S."/>
            <person name="Chen H."/>
            <person name="Gao J."/>
            <person name="Mao Z."/>
            <person name="Pires J.C."/>
            <person name="Luo M."/>
            <person name="Kudrna D."/>
            <person name="Wing R.A."/>
            <person name="Meyers B.C."/>
            <person name="Yi K."/>
            <person name="Kong H."/>
            <person name="Lavrijsen P."/>
            <person name="Sunseri F."/>
            <person name="Falavigna A."/>
            <person name="Ye Y."/>
            <person name="Leebens-Mack J.H."/>
            <person name="Chen G."/>
        </authorList>
    </citation>
    <scope>NUCLEOTIDE SEQUENCE [LARGE SCALE GENOMIC DNA]</scope>
    <source>
        <strain evidence="22">cv. DH0086</strain>
    </source>
</reference>
<dbReference type="InterPro" id="IPR000742">
    <property type="entry name" value="EGF"/>
</dbReference>
<dbReference type="OMA" id="QTHIITE"/>
<evidence type="ECO:0000256" key="10">
    <source>
        <dbReference type="ARBA" id="ARBA00022840"/>
    </source>
</evidence>
<keyword evidence="9" id="KW-0418">Kinase</keyword>
<evidence type="ECO:0000259" key="19">
    <source>
        <dbReference type="PROSITE" id="PS50011"/>
    </source>
</evidence>
<dbReference type="InterPro" id="IPR000719">
    <property type="entry name" value="Prot_kinase_dom"/>
</dbReference>
<feature type="signal peptide" evidence="18">
    <location>
        <begin position="1"/>
        <end position="22"/>
    </location>
</feature>
<dbReference type="InterPro" id="IPR000152">
    <property type="entry name" value="EGF-type_Asp/Asn_hydroxyl_site"/>
</dbReference>
<dbReference type="GO" id="GO:0030247">
    <property type="term" value="F:polysaccharide binding"/>
    <property type="evidence" value="ECO:0007669"/>
    <property type="project" value="InterPro"/>
</dbReference>
<dbReference type="Gene3D" id="3.30.200.20">
    <property type="entry name" value="Phosphorylase Kinase, domain 1"/>
    <property type="match status" value="1"/>
</dbReference>
<protein>
    <recommendedName>
        <fullName evidence="23">Protein kinase domain-containing protein</fullName>
    </recommendedName>
</protein>
<organism evidence="21 22">
    <name type="scientific">Asparagus officinalis</name>
    <name type="common">Garden asparagus</name>
    <dbReference type="NCBI Taxonomy" id="4686"/>
    <lineage>
        <taxon>Eukaryota</taxon>
        <taxon>Viridiplantae</taxon>
        <taxon>Streptophyta</taxon>
        <taxon>Embryophyta</taxon>
        <taxon>Tracheophyta</taxon>
        <taxon>Spermatophyta</taxon>
        <taxon>Magnoliopsida</taxon>
        <taxon>Liliopsida</taxon>
        <taxon>Asparagales</taxon>
        <taxon>Asparagaceae</taxon>
        <taxon>Asparagoideae</taxon>
        <taxon>Asparagus</taxon>
    </lineage>
</organism>
<dbReference type="GO" id="GO:0005524">
    <property type="term" value="F:ATP binding"/>
    <property type="evidence" value="ECO:0007669"/>
    <property type="project" value="UniProtKB-UniRule"/>
</dbReference>
<feature type="domain" description="EGF-like" evidence="20">
    <location>
        <begin position="271"/>
        <end position="310"/>
    </location>
</feature>
<dbReference type="InterPro" id="IPR009030">
    <property type="entry name" value="Growth_fac_rcpt_cys_sf"/>
</dbReference>
<keyword evidence="11 17" id="KW-1133">Transmembrane helix</keyword>
<dbReference type="PANTHER" id="PTHR27005:SF479">
    <property type="entry name" value="OS06G0706600 PROTEIN"/>
    <property type="match status" value="1"/>
</dbReference>
<dbReference type="AlphaFoldDB" id="A0A5P1FPH7"/>
<keyword evidence="13" id="KW-1015">Disulfide bond</keyword>
<feature type="domain" description="Protein kinase" evidence="19">
    <location>
        <begin position="402"/>
        <end position="689"/>
    </location>
</feature>
<dbReference type="FunFam" id="3.30.200.20:FF:000043">
    <property type="entry name" value="Wall-associated receptor kinase 2"/>
    <property type="match status" value="1"/>
</dbReference>
<dbReference type="GO" id="GO:0005886">
    <property type="term" value="C:plasma membrane"/>
    <property type="evidence" value="ECO:0007669"/>
    <property type="project" value="TreeGrafter"/>
</dbReference>
<dbReference type="SMART" id="SM00179">
    <property type="entry name" value="EGF_CA"/>
    <property type="match status" value="1"/>
</dbReference>
<name>A0A5P1FPH7_ASPOF</name>
<gene>
    <name evidence="21" type="ORF">A4U43_C01F8150</name>
</gene>
<evidence type="ECO:0000256" key="7">
    <source>
        <dbReference type="ARBA" id="ARBA00022737"/>
    </source>
</evidence>
<comment type="caution">
    <text evidence="15">Lacks conserved residue(s) required for the propagation of feature annotation.</text>
</comment>
<evidence type="ECO:0000256" key="15">
    <source>
        <dbReference type="PROSITE-ProRule" id="PRU00076"/>
    </source>
</evidence>
<dbReference type="InterPro" id="IPR018097">
    <property type="entry name" value="EGF_Ca-bd_CS"/>
</dbReference>
<keyword evidence="10 16" id="KW-0067">ATP-binding</keyword>
<evidence type="ECO:0000256" key="5">
    <source>
        <dbReference type="ARBA" id="ARBA00022692"/>
    </source>
</evidence>
<evidence type="ECO:0000256" key="17">
    <source>
        <dbReference type="SAM" id="Phobius"/>
    </source>
</evidence>
<dbReference type="PROSITE" id="PS50011">
    <property type="entry name" value="PROTEIN_KINASE_DOM"/>
    <property type="match status" value="1"/>
</dbReference>
<dbReference type="PANTHER" id="PTHR27005">
    <property type="entry name" value="WALL-ASSOCIATED RECEPTOR KINASE-LIKE 21"/>
    <property type="match status" value="1"/>
</dbReference>
<keyword evidence="4" id="KW-0808">Transferase</keyword>
<dbReference type="SMART" id="SM00220">
    <property type="entry name" value="S_TKc"/>
    <property type="match status" value="1"/>
</dbReference>
<comment type="subcellular location">
    <subcellularLocation>
        <location evidence="1">Membrane</location>
        <topology evidence="1">Single-pass type I membrane protein</topology>
    </subcellularLocation>
</comment>
<feature type="chain" id="PRO_5024424890" description="Protein kinase domain-containing protein" evidence="18">
    <location>
        <begin position="23"/>
        <end position="730"/>
    </location>
</feature>
<evidence type="ECO:0008006" key="23">
    <source>
        <dbReference type="Google" id="ProtNLM"/>
    </source>
</evidence>
<dbReference type="CDD" id="cd14066">
    <property type="entry name" value="STKc_IRAK"/>
    <property type="match status" value="1"/>
</dbReference>
<evidence type="ECO:0000256" key="18">
    <source>
        <dbReference type="SAM" id="SignalP"/>
    </source>
</evidence>
<dbReference type="GO" id="GO:0007166">
    <property type="term" value="P:cell surface receptor signaling pathway"/>
    <property type="evidence" value="ECO:0007669"/>
    <property type="project" value="InterPro"/>
</dbReference>
<keyword evidence="14" id="KW-0325">Glycoprotein</keyword>
<evidence type="ECO:0000256" key="4">
    <source>
        <dbReference type="ARBA" id="ARBA00022679"/>
    </source>
</evidence>
<keyword evidence="12 17" id="KW-0472">Membrane</keyword>
<dbReference type="PROSITE" id="PS01187">
    <property type="entry name" value="EGF_CA"/>
    <property type="match status" value="1"/>
</dbReference>
<dbReference type="InterPro" id="IPR011009">
    <property type="entry name" value="Kinase-like_dom_sf"/>
</dbReference>
<dbReference type="Gramene" id="ONK79613">
    <property type="protein sequence ID" value="ONK79613"/>
    <property type="gene ID" value="A4U43_C01F8150"/>
</dbReference>
<evidence type="ECO:0000313" key="22">
    <source>
        <dbReference type="Proteomes" id="UP000243459"/>
    </source>
</evidence>
<dbReference type="PROSITE" id="PS50026">
    <property type="entry name" value="EGF_3"/>
    <property type="match status" value="1"/>
</dbReference>
<evidence type="ECO:0000256" key="16">
    <source>
        <dbReference type="PROSITE-ProRule" id="PRU10141"/>
    </source>
</evidence>
<dbReference type="InterPro" id="IPR008271">
    <property type="entry name" value="Ser/Thr_kinase_AS"/>
</dbReference>
<evidence type="ECO:0000256" key="2">
    <source>
        <dbReference type="ARBA" id="ARBA00022527"/>
    </source>
</evidence>
<evidence type="ECO:0000256" key="14">
    <source>
        <dbReference type="ARBA" id="ARBA00023180"/>
    </source>
</evidence>
<dbReference type="InterPro" id="IPR025287">
    <property type="entry name" value="WAK_GUB"/>
</dbReference>
<sequence length="730" mass="81089">MERILVLLQLLLVGATANAAASTNISLPGCKDSCGDISIPYPFGIGAGCFRDEGFEIQCKEVGGKTKAFYGGVNSSLGAIDISLLEGRARMLKYLSYACYNKSGGLVENQTSYLNLSGVPFTISAAQNKFTALGCDTLAYIEGDKHYESGCTSIPDNLVYFDSELYTNYRRRYAPENYPCSYAFVADKDSFTFNSLDLVGRSFLNKYEDGVPLVMDWVVGSERCDTAPHNASYACRNINSVCVNSSSGQGYLCNCSEGYEGNPYLQDGCRDINECDHPDPDKYPCKGHCSNTEGSYNCSCPPGYHSNDPKKVECNPDPRPAKLQLWVKLALGIGIGIVLLLVFLFGTFVEREKRKLAREKERFFQKNGGLLLYEEIKSKDSRRWASFKIFEKEEMEKATNNFDNNLILGRGGHGTVYKGTLEGNITVAIKKSRMIDESQKEEFVKEILILSQINHKNVVKLLGCCLEVEVPMLVYEFVSNGTLHDCIHGKNQQQFIPLDIRFRIAIESAEALAYLHSSASPPILHGDVKSSNVLLDENYVPKVSDFGASTLVALDETQFATIIQGTCGYLDPEYLQTHIITEKSDVYSFGVVLLELLTRKKVFWFDDSKTEKSLASTFLSLLKEGRQMEVFDTQLSSGARVGEGQMEVLLEVSYIAKQCLSMTGEERPTMKEVAEELQKLKKFNQHPWEQHNKPEELEILLGDSSACSAGDATGHYSLENRAVLSIEGGR</sequence>
<keyword evidence="5 17" id="KW-0812">Transmembrane</keyword>
<dbReference type="FunFam" id="1.10.510.10:FF:000084">
    <property type="entry name" value="Wall-associated receptor kinase 2"/>
    <property type="match status" value="1"/>
</dbReference>
<evidence type="ECO:0000256" key="1">
    <source>
        <dbReference type="ARBA" id="ARBA00004479"/>
    </source>
</evidence>
<evidence type="ECO:0000256" key="9">
    <source>
        <dbReference type="ARBA" id="ARBA00022777"/>
    </source>
</evidence>
<proteinExistence type="predicted"/>
<evidence type="ECO:0000256" key="12">
    <source>
        <dbReference type="ARBA" id="ARBA00023136"/>
    </source>
</evidence>
<keyword evidence="8 16" id="KW-0547">Nucleotide-binding</keyword>
<keyword evidence="6 18" id="KW-0732">Signal</keyword>
<accession>A0A5P1FPH7</accession>
<dbReference type="SUPFAM" id="SSF56112">
    <property type="entry name" value="Protein kinase-like (PK-like)"/>
    <property type="match status" value="1"/>
</dbReference>
<dbReference type="Gene3D" id="2.90.20.10">
    <property type="entry name" value="Plasmodium vivax P25 domain"/>
    <property type="match status" value="1"/>
</dbReference>
<dbReference type="EMBL" id="CM007381">
    <property type="protein sequence ID" value="ONK79613.1"/>
    <property type="molecule type" value="Genomic_DNA"/>
</dbReference>
<feature type="binding site" evidence="16">
    <location>
        <position position="431"/>
    </location>
    <ligand>
        <name>ATP</name>
        <dbReference type="ChEBI" id="CHEBI:30616"/>
    </ligand>
</feature>
<feature type="transmembrane region" description="Helical" evidence="17">
    <location>
        <begin position="325"/>
        <end position="349"/>
    </location>
</feature>
<evidence type="ECO:0000256" key="11">
    <source>
        <dbReference type="ARBA" id="ARBA00022989"/>
    </source>
</evidence>
<keyword evidence="7" id="KW-0677">Repeat</keyword>
<dbReference type="Pfam" id="PF13947">
    <property type="entry name" value="GUB_WAK_bind"/>
    <property type="match status" value="1"/>
</dbReference>
<dbReference type="SMART" id="SM00181">
    <property type="entry name" value="EGF"/>
    <property type="match status" value="2"/>
</dbReference>
<evidence type="ECO:0000256" key="13">
    <source>
        <dbReference type="ARBA" id="ARBA00023157"/>
    </source>
</evidence>
<dbReference type="PROSITE" id="PS00107">
    <property type="entry name" value="PROTEIN_KINASE_ATP"/>
    <property type="match status" value="1"/>
</dbReference>
<dbReference type="GO" id="GO:0004674">
    <property type="term" value="F:protein serine/threonine kinase activity"/>
    <property type="evidence" value="ECO:0007669"/>
    <property type="project" value="UniProtKB-KW"/>
</dbReference>
<dbReference type="PROSITE" id="PS00010">
    <property type="entry name" value="ASX_HYDROXYL"/>
    <property type="match status" value="1"/>
</dbReference>
<evidence type="ECO:0000256" key="6">
    <source>
        <dbReference type="ARBA" id="ARBA00022729"/>
    </source>
</evidence>
<dbReference type="Pfam" id="PF00069">
    <property type="entry name" value="Pkinase"/>
    <property type="match status" value="1"/>
</dbReference>
<dbReference type="InterPro" id="IPR017441">
    <property type="entry name" value="Protein_kinase_ATP_BS"/>
</dbReference>